<organism evidence="2 3">
    <name type="scientific">Mucilaginibacter gossypiicola</name>
    <dbReference type="NCBI Taxonomy" id="551995"/>
    <lineage>
        <taxon>Bacteria</taxon>
        <taxon>Pseudomonadati</taxon>
        <taxon>Bacteroidota</taxon>
        <taxon>Sphingobacteriia</taxon>
        <taxon>Sphingobacteriales</taxon>
        <taxon>Sphingobacteriaceae</taxon>
        <taxon>Mucilaginibacter</taxon>
    </lineage>
</organism>
<proteinExistence type="predicted"/>
<dbReference type="Proteomes" id="UP000198942">
    <property type="component" value="Unassembled WGS sequence"/>
</dbReference>
<dbReference type="EMBL" id="FOCL01000001">
    <property type="protein sequence ID" value="SEM76570.1"/>
    <property type="molecule type" value="Genomic_DNA"/>
</dbReference>
<evidence type="ECO:0000313" key="3">
    <source>
        <dbReference type="Proteomes" id="UP000198942"/>
    </source>
</evidence>
<keyword evidence="1" id="KW-0472">Membrane</keyword>
<name>A0A1H8B0V9_9SPHI</name>
<accession>A0A1H8B0V9</accession>
<gene>
    <name evidence="2" type="ORF">SAMN05192574_101741</name>
</gene>
<protein>
    <submittedName>
        <fullName evidence="2">Uncharacterized protein</fullName>
    </submittedName>
</protein>
<dbReference type="RefSeq" id="WP_091207758.1">
    <property type="nucleotide sequence ID" value="NZ_FOCL01000001.1"/>
</dbReference>
<keyword evidence="1" id="KW-1133">Transmembrane helix</keyword>
<feature type="transmembrane region" description="Helical" evidence="1">
    <location>
        <begin position="33"/>
        <end position="55"/>
    </location>
</feature>
<keyword evidence="3" id="KW-1185">Reference proteome</keyword>
<reference evidence="3" key="1">
    <citation type="submission" date="2016-10" db="EMBL/GenBank/DDBJ databases">
        <authorList>
            <person name="Varghese N."/>
            <person name="Submissions S."/>
        </authorList>
    </citation>
    <scope>NUCLEOTIDE SEQUENCE [LARGE SCALE GENOMIC DNA]</scope>
    <source>
        <strain evidence="3">Gh-48</strain>
    </source>
</reference>
<evidence type="ECO:0000256" key="1">
    <source>
        <dbReference type="SAM" id="Phobius"/>
    </source>
</evidence>
<dbReference type="OrthoDB" id="796400at2"/>
<dbReference type="AlphaFoldDB" id="A0A1H8B0V9"/>
<keyword evidence="1" id="KW-0812">Transmembrane</keyword>
<sequence length="317" mass="36106">MIIFDEPTEFQMTLLIQTPPHSEPLISDNVLKYLIPACVSLFVFGLGIFATWFKLNLERRRQYRQLKALFYTWVPNLSAPVEAFALSCSDLSARLIASERLAAEAFGFLSLNTDKLAAIDIHQLVKAFIYNSTGEEASNNEQLFYLTSNLDYLHRLGPEIEAKYQEHYAKANNLMNDWNTAFMTLTKNTTALFSELTIKSQQRQTLENQLRDNAAAWLLISAQNPQNTTLIYNNLITPNTTALNQYFQTAPSQDTQVNDLMAAISVISVIYMQWRTSHEGYATVFNNYAGKLRDTYKRLQAAVDHFQTNTAIKPICD</sequence>
<evidence type="ECO:0000313" key="2">
    <source>
        <dbReference type="EMBL" id="SEM76570.1"/>
    </source>
</evidence>